<dbReference type="Gene3D" id="1.20.81.30">
    <property type="entry name" value="Type II secretion system (T2SS), domain F"/>
    <property type="match status" value="1"/>
</dbReference>
<evidence type="ECO:0000259" key="7">
    <source>
        <dbReference type="Pfam" id="PF00482"/>
    </source>
</evidence>
<feature type="transmembrane region" description="Helical" evidence="6">
    <location>
        <begin position="6"/>
        <end position="24"/>
    </location>
</feature>
<evidence type="ECO:0000256" key="1">
    <source>
        <dbReference type="ARBA" id="ARBA00004651"/>
    </source>
</evidence>
<evidence type="ECO:0000313" key="9">
    <source>
        <dbReference type="Proteomes" id="UP000805614"/>
    </source>
</evidence>
<keyword evidence="2" id="KW-1003">Cell membrane</keyword>
<keyword evidence="9" id="KW-1185">Reference proteome</keyword>
<evidence type="ECO:0000256" key="3">
    <source>
        <dbReference type="ARBA" id="ARBA00022692"/>
    </source>
</evidence>
<sequence length="308" mass="33341">MSAPMIALLLAIVLTLAVWGIWDYGRGLDERMAMASRGRRGFEERRMTTSLDRLDMWLRRQPLGRQLSRRITAAGLRTRPSLFLVTIVGGGLVVIVVVSQIVSLFLGVLAALGVGGAGLAYLRKQEGRRREEFIDQLPELARVLSNATAAGLSVRTALEMAADELDEPARTELARTAEALRIGQSFEDAMTDLQKRLPSRELAVLVSTLVVSARAGGSLITALRNISTTLEQRKETRREVKTIVGQAVVAGYAVAGMTICLVVGMSVFSPKAFGEMTGSFIGQAIVLTAFGLFIGATLLIRKVTRIDV</sequence>
<feature type="domain" description="Type II secretion system protein GspF" evidence="7">
    <location>
        <begin position="141"/>
        <end position="263"/>
    </location>
</feature>
<organism evidence="8 9">
    <name type="scientific">Actinomadura alba</name>
    <dbReference type="NCBI Taxonomy" id="406431"/>
    <lineage>
        <taxon>Bacteria</taxon>
        <taxon>Bacillati</taxon>
        <taxon>Actinomycetota</taxon>
        <taxon>Actinomycetes</taxon>
        <taxon>Streptosporangiales</taxon>
        <taxon>Thermomonosporaceae</taxon>
        <taxon>Actinomadura</taxon>
    </lineage>
</organism>
<feature type="transmembrane region" description="Helical" evidence="6">
    <location>
        <begin position="280"/>
        <end position="300"/>
    </location>
</feature>
<keyword evidence="5 6" id="KW-0472">Membrane</keyword>
<reference evidence="8 9" key="1">
    <citation type="submission" date="2020-06" db="EMBL/GenBank/DDBJ databases">
        <title>Actinomadura xiongansis sp. nov., isolated from soil of Baiyangdian.</title>
        <authorList>
            <person name="Zhang X."/>
        </authorList>
    </citation>
    <scope>NUCLEOTIDE SEQUENCE [LARGE SCALE GENOMIC DNA]</scope>
    <source>
        <strain evidence="8 9">HBUM206468</strain>
    </source>
</reference>
<dbReference type="InterPro" id="IPR042094">
    <property type="entry name" value="T2SS_GspF_sf"/>
</dbReference>
<evidence type="ECO:0000256" key="6">
    <source>
        <dbReference type="SAM" id="Phobius"/>
    </source>
</evidence>
<dbReference type="RefSeq" id="WP_187244085.1">
    <property type="nucleotide sequence ID" value="NZ_BAAAOK010000004.1"/>
</dbReference>
<dbReference type="EMBL" id="JABVEC010000011">
    <property type="protein sequence ID" value="MBC6467070.1"/>
    <property type="molecule type" value="Genomic_DNA"/>
</dbReference>
<evidence type="ECO:0000256" key="2">
    <source>
        <dbReference type="ARBA" id="ARBA00022475"/>
    </source>
</evidence>
<dbReference type="PANTHER" id="PTHR35007">
    <property type="entry name" value="INTEGRAL MEMBRANE PROTEIN-RELATED"/>
    <property type="match status" value="1"/>
</dbReference>
<feature type="transmembrane region" description="Helical" evidence="6">
    <location>
        <begin position="80"/>
        <end position="98"/>
    </location>
</feature>
<accession>A0ABR7LQP0</accession>
<proteinExistence type="predicted"/>
<comment type="subcellular location">
    <subcellularLocation>
        <location evidence="1">Cell membrane</location>
        <topology evidence="1">Multi-pass membrane protein</topology>
    </subcellularLocation>
</comment>
<evidence type="ECO:0000256" key="4">
    <source>
        <dbReference type="ARBA" id="ARBA00022989"/>
    </source>
</evidence>
<protein>
    <submittedName>
        <fullName evidence="8">Type II secretion system F family protein</fullName>
    </submittedName>
</protein>
<comment type="caution">
    <text evidence="8">The sequence shown here is derived from an EMBL/GenBank/DDBJ whole genome shotgun (WGS) entry which is preliminary data.</text>
</comment>
<evidence type="ECO:0000256" key="5">
    <source>
        <dbReference type="ARBA" id="ARBA00023136"/>
    </source>
</evidence>
<feature type="transmembrane region" description="Helical" evidence="6">
    <location>
        <begin position="243"/>
        <end position="268"/>
    </location>
</feature>
<dbReference type="PANTHER" id="PTHR35007:SF1">
    <property type="entry name" value="PILUS ASSEMBLY PROTEIN"/>
    <property type="match status" value="1"/>
</dbReference>
<feature type="transmembrane region" description="Helical" evidence="6">
    <location>
        <begin position="104"/>
        <end position="122"/>
    </location>
</feature>
<evidence type="ECO:0000313" key="8">
    <source>
        <dbReference type="EMBL" id="MBC6467070.1"/>
    </source>
</evidence>
<keyword evidence="3 6" id="KW-0812">Transmembrane</keyword>
<keyword evidence="4 6" id="KW-1133">Transmembrane helix</keyword>
<dbReference type="Proteomes" id="UP000805614">
    <property type="component" value="Unassembled WGS sequence"/>
</dbReference>
<dbReference type="Pfam" id="PF00482">
    <property type="entry name" value="T2SSF"/>
    <property type="match status" value="1"/>
</dbReference>
<name>A0ABR7LQP0_9ACTN</name>
<gene>
    <name evidence="8" type="ORF">HKK74_16390</name>
</gene>
<dbReference type="InterPro" id="IPR018076">
    <property type="entry name" value="T2SS_GspF_dom"/>
</dbReference>